<evidence type="ECO:0000313" key="7">
    <source>
        <dbReference type="Proteomes" id="UP001195660"/>
    </source>
</evidence>
<dbReference type="PRINTS" id="PR01011">
    <property type="entry name" value="GLUTPROXDASE"/>
</dbReference>
<dbReference type="EMBL" id="WOFE01000002">
    <property type="protein sequence ID" value="MBM5571192.1"/>
    <property type="molecule type" value="Genomic_DNA"/>
</dbReference>
<dbReference type="InterPro" id="IPR036249">
    <property type="entry name" value="Thioredoxin-like_sf"/>
</dbReference>
<keyword evidence="2 4" id="KW-0575">Peroxidase</keyword>
<dbReference type="InterPro" id="IPR013766">
    <property type="entry name" value="Thioredoxin_domain"/>
</dbReference>
<keyword evidence="7" id="KW-1185">Reference proteome</keyword>
<dbReference type="Proteomes" id="UP001195660">
    <property type="component" value="Unassembled WGS sequence"/>
</dbReference>
<organism evidence="6 7">
    <name type="scientific">Deefgea chitinilytica</name>
    <dbReference type="NCBI Taxonomy" id="570276"/>
    <lineage>
        <taxon>Bacteria</taxon>
        <taxon>Pseudomonadati</taxon>
        <taxon>Pseudomonadota</taxon>
        <taxon>Betaproteobacteria</taxon>
        <taxon>Neisseriales</taxon>
        <taxon>Chitinibacteraceae</taxon>
        <taxon>Deefgea</taxon>
    </lineage>
</organism>
<dbReference type="PROSITE" id="PS51352">
    <property type="entry name" value="THIOREDOXIN_2"/>
    <property type="match status" value="1"/>
</dbReference>
<evidence type="ECO:0000256" key="3">
    <source>
        <dbReference type="ARBA" id="ARBA00023002"/>
    </source>
</evidence>
<dbReference type="RefSeq" id="WP_203570515.1">
    <property type="nucleotide sequence ID" value="NZ_WOFE01000002.1"/>
</dbReference>
<comment type="similarity">
    <text evidence="1 4">Belongs to the glutathione peroxidase family.</text>
</comment>
<evidence type="ECO:0000256" key="4">
    <source>
        <dbReference type="RuleBase" id="RU000499"/>
    </source>
</evidence>
<sequence length="162" mass="18454">MPTIYDFSVTTLTGEQQSLAQYQGQVLVIVNVASQCVFTTQYVQLQALYERYRAQGLVILAFPCNQFGGQEPGSNTEIMQFCQLHFGVDFPIFAKIEVNGPNAEPLFRFLKQQQRGFLGSRRIKWNFTKFVIDKEGHVVKRFAPYRKIADLQPVIEKLLAAA</sequence>
<dbReference type="PIRSF" id="PIRSF000303">
    <property type="entry name" value="Glutathion_perox"/>
    <property type="match status" value="1"/>
</dbReference>
<dbReference type="PANTHER" id="PTHR11592:SF78">
    <property type="entry name" value="GLUTATHIONE PEROXIDASE"/>
    <property type="match status" value="1"/>
</dbReference>
<dbReference type="SUPFAM" id="SSF52833">
    <property type="entry name" value="Thioredoxin-like"/>
    <property type="match status" value="1"/>
</dbReference>
<dbReference type="InterPro" id="IPR000889">
    <property type="entry name" value="Glutathione_peroxidase"/>
</dbReference>
<reference evidence="6 7" key="1">
    <citation type="submission" date="2019-11" db="EMBL/GenBank/DDBJ databases">
        <title>Novel Deefgea species.</title>
        <authorList>
            <person name="Han J.-H."/>
        </authorList>
    </citation>
    <scope>NUCLEOTIDE SEQUENCE [LARGE SCALE GENOMIC DNA]</scope>
    <source>
        <strain evidence="6 7">LMG 24817</strain>
    </source>
</reference>
<evidence type="ECO:0000256" key="2">
    <source>
        <dbReference type="ARBA" id="ARBA00022559"/>
    </source>
</evidence>
<dbReference type="CDD" id="cd00340">
    <property type="entry name" value="GSH_Peroxidase"/>
    <property type="match status" value="1"/>
</dbReference>
<dbReference type="Gene3D" id="3.40.30.10">
    <property type="entry name" value="Glutaredoxin"/>
    <property type="match status" value="1"/>
</dbReference>
<accession>A0ABS2CAZ2</accession>
<evidence type="ECO:0000313" key="6">
    <source>
        <dbReference type="EMBL" id="MBM5571192.1"/>
    </source>
</evidence>
<name>A0ABS2CAZ2_9NEIS</name>
<dbReference type="InterPro" id="IPR029760">
    <property type="entry name" value="GPX_CS"/>
</dbReference>
<dbReference type="PROSITE" id="PS51355">
    <property type="entry name" value="GLUTATHIONE_PEROXID_3"/>
    <property type="match status" value="1"/>
</dbReference>
<proteinExistence type="inferred from homology"/>
<gene>
    <name evidence="6" type="ORF">GM173_06310</name>
</gene>
<evidence type="ECO:0000256" key="1">
    <source>
        <dbReference type="ARBA" id="ARBA00006926"/>
    </source>
</evidence>
<keyword evidence="3 4" id="KW-0560">Oxidoreductase</keyword>
<comment type="caution">
    <text evidence="6">The sequence shown here is derived from an EMBL/GenBank/DDBJ whole genome shotgun (WGS) entry which is preliminary data.</text>
</comment>
<feature type="domain" description="Thioredoxin" evidence="5">
    <location>
        <begin position="1"/>
        <end position="160"/>
    </location>
</feature>
<dbReference type="PANTHER" id="PTHR11592">
    <property type="entry name" value="GLUTATHIONE PEROXIDASE"/>
    <property type="match status" value="1"/>
</dbReference>
<dbReference type="Pfam" id="PF00255">
    <property type="entry name" value="GSHPx"/>
    <property type="match status" value="1"/>
</dbReference>
<evidence type="ECO:0000259" key="5">
    <source>
        <dbReference type="PROSITE" id="PS51352"/>
    </source>
</evidence>
<dbReference type="PROSITE" id="PS00763">
    <property type="entry name" value="GLUTATHIONE_PEROXID_2"/>
    <property type="match status" value="1"/>
</dbReference>
<protein>
    <recommendedName>
        <fullName evidence="4">Glutathione peroxidase</fullName>
    </recommendedName>
</protein>